<evidence type="ECO:0008006" key="4">
    <source>
        <dbReference type="Google" id="ProtNLM"/>
    </source>
</evidence>
<name>A0A2P8DTS3_9ACTN</name>
<feature type="compositionally biased region" description="Basic and acidic residues" evidence="1">
    <location>
        <begin position="34"/>
        <end position="46"/>
    </location>
</feature>
<dbReference type="OrthoDB" id="128043at2"/>
<dbReference type="EMBL" id="PYGA01000001">
    <property type="protein sequence ID" value="PSL00609.1"/>
    <property type="molecule type" value="Genomic_DNA"/>
</dbReference>
<feature type="region of interest" description="Disordered" evidence="1">
    <location>
        <begin position="34"/>
        <end position="62"/>
    </location>
</feature>
<comment type="caution">
    <text evidence="2">The sequence shown here is derived from an EMBL/GenBank/DDBJ whole genome shotgun (WGS) entry which is preliminary data.</text>
</comment>
<proteinExistence type="predicted"/>
<reference evidence="2 3" key="1">
    <citation type="submission" date="2018-03" db="EMBL/GenBank/DDBJ databases">
        <title>Genomic Encyclopedia of Archaeal and Bacterial Type Strains, Phase II (KMG-II): from individual species to whole genera.</title>
        <authorList>
            <person name="Goeker M."/>
        </authorList>
    </citation>
    <scope>NUCLEOTIDE SEQUENCE [LARGE SCALE GENOMIC DNA]</scope>
    <source>
        <strain evidence="2 3">DSM 45312</strain>
    </source>
</reference>
<evidence type="ECO:0000256" key="1">
    <source>
        <dbReference type="SAM" id="MobiDB-lite"/>
    </source>
</evidence>
<feature type="compositionally biased region" description="Acidic residues" evidence="1">
    <location>
        <begin position="311"/>
        <end position="321"/>
    </location>
</feature>
<organism evidence="2 3">
    <name type="scientific">Murinocardiopsis flavida</name>
    <dbReference type="NCBI Taxonomy" id="645275"/>
    <lineage>
        <taxon>Bacteria</taxon>
        <taxon>Bacillati</taxon>
        <taxon>Actinomycetota</taxon>
        <taxon>Actinomycetes</taxon>
        <taxon>Streptosporangiales</taxon>
        <taxon>Nocardiopsidaceae</taxon>
        <taxon>Murinocardiopsis</taxon>
    </lineage>
</organism>
<feature type="region of interest" description="Disordered" evidence="1">
    <location>
        <begin position="294"/>
        <end position="336"/>
    </location>
</feature>
<gene>
    <name evidence="2" type="ORF">CLV63_10183</name>
</gene>
<feature type="compositionally biased region" description="Basic and acidic residues" evidence="1">
    <location>
        <begin position="325"/>
        <end position="336"/>
    </location>
</feature>
<dbReference type="Proteomes" id="UP000240542">
    <property type="component" value="Unassembled WGS sequence"/>
</dbReference>
<dbReference type="RefSeq" id="WP_106580815.1">
    <property type="nucleotide sequence ID" value="NZ_PYGA01000001.1"/>
</dbReference>
<evidence type="ECO:0000313" key="3">
    <source>
        <dbReference type="Proteomes" id="UP000240542"/>
    </source>
</evidence>
<protein>
    <recommendedName>
        <fullName evidence="4">Secreted protein</fullName>
    </recommendedName>
</protein>
<dbReference type="AlphaFoldDB" id="A0A2P8DTS3"/>
<evidence type="ECO:0000313" key="2">
    <source>
        <dbReference type="EMBL" id="PSL00609.1"/>
    </source>
</evidence>
<accession>A0A2P8DTS3</accession>
<keyword evidence="3" id="KW-1185">Reference proteome</keyword>
<sequence length="336" mass="34770">MNTAAKLAVYGTGLALAFGASLGAGRVVGPIAAEDRPEHGDTHEPASGEPGGAAEGAQDADNAASGLQISAAGYSLEPLDVPDKAGDEQRLSFRILDSEGSPVTGFTPEHEKKLHLIIVRRDMTGFQHVHPRLEKGGVWSLPMTLDEPGAYRLFADFVPEGRDDGLVLGADLEVPGDSTPEPLPKPVRTAEVDGYTVTLKGDLKAGTGSALDLSVSKDGEPVTDLQPYLGAFGHLVALRDGDLAYLHVHPGGAPGDGKTKPGPGVDFHAEVPSRGDYRLFFDFKHDGKVRTAEFTATTDGAGADSGGGEPADSEPDSESDSGNEGGHEGESGHGAH</sequence>